<reference evidence="1 2" key="1">
    <citation type="submission" date="2016-10" db="EMBL/GenBank/DDBJ databases">
        <authorList>
            <person name="de Groot N.N."/>
        </authorList>
    </citation>
    <scope>NUCLEOTIDE SEQUENCE [LARGE SCALE GENOMIC DNA]</scope>
    <source>
        <strain evidence="1 2">CGMCC 1.11030</strain>
    </source>
</reference>
<dbReference type="STRING" id="1114924.SAMN05216258_10673"/>
<dbReference type="InterPro" id="IPR021955">
    <property type="entry name" value="DUF3572"/>
</dbReference>
<protein>
    <recommendedName>
        <fullName evidence="3">DUF3572 domain-containing protein</fullName>
    </recommendedName>
</protein>
<dbReference type="Proteomes" id="UP000199377">
    <property type="component" value="Unassembled WGS sequence"/>
</dbReference>
<gene>
    <name evidence="1" type="ORF">SAMN05216258_10673</name>
</gene>
<accession>A0A1I3HML5</accession>
<proteinExistence type="predicted"/>
<dbReference type="OrthoDB" id="7356934at2"/>
<keyword evidence="2" id="KW-1185">Reference proteome</keyword>
<evidence type="ECO:0008006" key="3">
    <source>
        <dbReference type="Google" id="ProtNLM"/>
    </source>
</evidence>
<evidence type="ECO:0000313" key="1">
    <source>
        <dbReference type="EMBL" id="SFI36849.1"/>
    </source>
</evidence>
<organism evidence="1 2">
    <name type="scientific">Albimonas pacifica</name>
    <dbReference type="NCBI Taxonomy" id="1114924"/>
    <lineage>
        <taxon>Bacteria</taxon>
        <taxon>Pseudomonadati</taxon>
        <taxon>Pseudomonadota</taxon>
        <taxon>Alphaproteobacteria</taxon>
        <taxon>Rhodobacterales</taxon>
        <taxon>Paracoccaceae</taxon>
        <taxon>Albimonas</taxon>
    </lineage>
</organism>
<sequence>MTPEAAERVAMAALGFLASRPEELTVFMAAAGLSPEDLRARAAEPEFLGFVLDFLLQDETLLIDFCQENGLPFDRPMRARATLPGGEVPNWT</sequence>
<dbReference type="AlphaFoldDB" id="A0A1I3HML5"/>
<dbReference type="EMBL" id="FOQH01000006">
    <property type="protein sequence ID" value="SFI36849.1"/>
    <property type="molecule type" value="Genomic_DNA"/>
</dbReference>
<dbReference type="Pfam" id="PF12096">
    <property type="entry name" value="DUF3572"/>
    <property type="match status" value="1"/>
</dbReference>
<name>A0A1I3HML5_9RHOB</name>
<dbReference type="RefSeq" id="WP_092860440.1">
    <property type="nucleotide sequence ID" value="NZ_FOQH01000006.1"/>
</dbReference>
<evidence type="ECO:0000313" key="2">
    <source>
        <dbReference type="Proteomes" id="UP000199377"/>
    </source>
</evidence>